<dbReference type="Gene3D" id="3.30.70.330">
    <property type="match status" value="2"/>
</dbReference>
<proteinExistence type="predicted"/>
<dbReference type="OrthoDB" id="4726at2759"/>
<dbReference type="GO" id="GO:0003723">
    <property type="term" value="F:RNA binding"/>
    <property type="evidence" value="ECO:0007669"/>
    <property type="project" value="UniProtKB-UniRule"/>
</dbReference>
<protein>
    <recommendedName>
        <fullName evidence="3">RRM domain-containing protein</fullName>
    </recommendedName>
</protein>
<dbReference type="SUPFAM" id="SSF54928">
    <property type="entry name" value="RNA-binding domain, RBD"/>
    <property type="match status" value="1"/>
</dbReference>
<dbReference type="CDD" id="cd00590">
    <property type="entry name" value="RRM_SF"/>
    <property type="match status" value="1"/>
</dbReference>
<feature type="compositionally biased region" description="Basic and acidic residues" evidence="2">
    <location>
        <begin position="225"/>
        <end position="253"/>
    </location>
</feature>
<dbReference type="Pfam" id="PF00076">
    <property type="entry name" value="RRM_1"/>
    <property type="match status" value="1"/>
</dbReference>
<reference evidence="4 5" key="1">
    <citation type="submission" date="2016-07" db="EMBL/GenBank/DDBJ databases">
        <title>Pervasive Adenine N6-methylation of Active Genes in Fungi.</title>
        <authorList>
            <consortium name="DOE Joint Genome Institute"/>
            <person name="Mondo S.J."/>
            <person name="Dannebaum R.O."/>
            <person name="Kuo R.C."/>
            <person name="Labutti K."/>
            <person name="Haridas S."/>
            <person name="Kuo A."/>
            <person name="Salamov A."/>
            <person name="Ahrendt S.R."/>
            <person name="Lipzen A."/>
            <person name="Sullivan W."/>
            <person name="Andreopoulos W.B."/>
            <person name="Clum A."/>
            <person name="Lindquist E."/>
            <person name="Daum C."/>
            <person name="Ramamoorthy G.K."/>
            <person name="Gryganskyi A."/>
            <person name="Culley D."/>
            <person name="Magnuson J.K."/>
            <person name="James T.Y."/>
            <person name="O'Malley M.A."/>
            <person name="Stajich J.E."/>
            <person name="Spatafora J.W."/>
            <person name="Visel A."/>
            <person name="Grigoriev I.V."/>
        </authorList>
    </citation>
    <scope>NUCLEOTIDE SEQUENCE [LARGE SCALE GENOMIC DNA]</scope>
    <source>
        <strain evidence="4 5">PL171</strain>
    </source>
</reference>
<evidence type="ECO:0000256" key="2">
    <source>
        <dbReference type="SAM" id="MobiDB-lite"/>
    </source>
</evidence>
<dbReference type="InterPro" id="IPR000504">
    <property type="entry name" value="RRM_dom"/>
</dbReference>
<feature type="compositionally biased region" description="Basic and acidic residues" evidence="2">
    <location>
        <begin position="194"/>
        <end position="208"/>
    </location>
</feature>
<dbReference type="PANTHER" id="PTHR32343:SF22">
    <property type="entry name" value="LD29830P"/>
    <property type="match status" value="1"/>
</dbReference>
<feature type="domain" description="RRM" evidence="3">
    <location>
        <begin position="89"/>
        <end position="168"/>
    </location>
</feature>
<dbReference type="AlphaFoldDB" id="A0A1Y2HH07"/>
<feature type="compositionally biased region" description="Basic residues" evidence="2">
    <location>
        <begin position="214"/>
        <end position="224"/>
    </location>
</feature>
<gene>
    <name evidence="4" type="ORF">BCR44DRAFT_35541</name>
</gene>
<evidence type="ECO:0000259" key="3">
    <source>
        <dbReference type="PROSITE" id="PS50102"/>
    </source>
</evidence>
<dbReference type="Proteomes" id="UP000193411">
    <property type="component" value="Unassembled WGS sequence"/>
</dbReference>
<dbReference type="GO" id="GO:0005654">
    <property type="term" value="C:nucleoplasm"/>
    <property type="evidence" value="ECO:0007669"/>
    <property type="project" value="TreeGrafter"/>
</dbReference>
<accession>A0A1Y2HH07</accession>
<keyword evidence="1" id="KW-0694">RNA-binding</keyword>
<evidence type="ECO:0000313" key="5">
    <source>
        <dbReference type="Proteomes" id="UP000193411"/>
    </source>
</evidence>
<dbReference type="PANTHER" id="PTHR32343">
    <property type="entry name" value="SERINE/ARGININE-RICH SPLICING FACTOR"/>
    <property type="match status" value="1"/>
</dbReference>
<organism evidence="4 5">
    <name type="scientific">Catenaria anguillulae PL171</name>
    <dbReference type="NCBI Taxonomy" id="765915"/>
    <lineage>
        <taxon>Eukaryota</taxon>
        <taxon>Fungi</taxon>
        <taxon>Fungi incertae sedis</taxon>
        <taxon>Blastocladiomycota</taxon>
        <taxon>Blastocladiomycetes</taxon>
        <taxon>Blastocladiales</taxon>
        <taxon>Catenariaceae</taxon>
        <taxon>Catenaria</taxon>
    </lineage>
</organism>
<sequence length="253" mass="28583">MPSNWIVITSVSRYADEEKLRKLFAHVGEVQSIHVVAPEGSSPTTQAAIEFVKPDEARVAAHLNGIEFLDSILTVEAHRDEDQEMRISRTLRIDCVPLSVDSDKLRAFLDPLVDGIRRMRIGSSVDPETNLQYAYLEFSSAEHQMAAVEKLPGRKMDGSALRVSPSKIAISKGKHPSRPSIVTLATKGATASPRPDRHIEAPTDRHEPPAPSSSRRRPRSRSGSRQRDYRDRDRERERNGREYSLDRKRSRRD</sequence>
<name>A0A1Y2HH07_9FUNG</name>
<dbReference type="InterPro" id="IPR012677">
    <property type="entry name" value="Nucleotide-bd_a/b_plait_sf"/>
</dbReference>
<evidence type="ECO:0000256" key="1">
    <source>
        <dbReference type="PROSITE-ProRule" id="PRU00176"/>
    </source>
</evidence>
<evidence type="ECO:0000313" key="4">
    <source>
        <dbReference type="EMBL" id="ORZ33866.1"/>
    </source>
</evidence>
<feature type="region of interest" description="Disordered" evidence="2">
    <location>
        <begin position="167"/>
        <end position="253"/>
    </location>
</feature>
<dbReference type="EMBL" id="MCFL01000032">
    <property type="protein sequence ID" value="ORZ33866.1"/>
    <property type="molecule type" value="Genomic_DNA"/>
</dbReference>
<keyword evidence="5" id="KW-1185">Reference proteome</keyword>
<dbReference type="PROSITE" id="PS50102">
    <property type="entry name" value="RRM"/>
    <property type="match status" value="2"/>
</dbReference>
<feature type="domain" description="RRM" evidence="3">
    <location>
        <begin position="4"/>
        <end position="80"/>
    </location>
</feature>
<dbReference type="SMART" id="SM00360">
    <property type="entry name" value="RRM"/>
    <property type="match status" value="2"/>
</dbReference>
<comment type="caution">
    <text evidence="4">The sequence shown here is derived from an EMBL/GenBank/DDBJ whole genome shotgun (WGS) entry which is preliminary data.</text>
</comment>
<dbReference type="InterPro" id="IPR035979">
    <property type="entry name" value="RBD_domain_sf"/>
</dbReference>